<evidence type="ECO:0000256" key="6">
    <source>
        <dbReference type="ARBA" id="ARBA00022603"/>
    </source>
</evidence>
<dbReference type="PANTHER" id="PTHR11579:SF0">
    <property type="entry name" value="PROTEIN-L-ISOASPARTATE(D-ASPARTATE) O-METHYLTRANSFERASE"/>
    <property type="match status" value="1"/>
</dbReference>
<evidence type="ECO:0000256" key="10">
    <source>
        <dbReference type="ARBA" id="ARBA00031323"/>
    </source>
</evidence>
<accession>A0ABT1JEV2</accession>
<evidence type="ECO:0000256" key="4">
    <source>
        <dbReference type="ARBA" id="ARBA00013346"/>
    </source>
</evidence>
<organism evidence="13 14">
    <name type="scientific">Actinoalloteichus caeruleus DSM 43889</name>
    <dbReference type="NCBI Taxonomy" id="1120930"/>
    <lineage>
        <taxon>Bacteria</taxon>
        <taxon>Bacillati</taxon>
        <taxon>Actinomycetota</taxon>
        <taxon>Actinomycetes</taxon>
        <taxon>Pseudonocardiales</taxon>
        <taxon>Pseudonocardiaceae</taxon>
        <taxon>Actinoalloteichus</taxon>
        <taxon>Actinoalloteichus cyanogriseus</taxon>
    </lineage>
</organism>
<dbReference type="EC" id="2.1.1.77" evidence="3"/>
<comment type="subcellular location">
    <subcellularLocation>
        <location evidence="1">Cytoplasm</location>
    </subcellularLocation>
</comment>
<evidence type="ECO:0000313" key="13">
    <source>
        <dbReference type="EMBL" id="MCP2331022.1"/>
    </source>
</evidence>
<reference evidence="13 14" key="2">
    <citation type="submission" date="2022-06" db="EMBL/GenBank/DDBJ databases">
        <title>Genomic Encyclopedia of Type Strains, Phase I: the one thousand microbial genomes (KMG-I) project.</title>
        <authorList>
            <person name="Kyrpides N."/>
        </authorList>
    </citation>
    <scope>NUCLEOTIDE SEQUENCE [LARGE SCALE GENOMIC DNA]</scope>
    <source>
        <strain evidence="13 14">DSM 43889</strain>
    </source>
</reference>
<dbReference type="Gene3D" id="3.40.50.150">
    <property type="entry name" value="Vaccinia Virus protein VP39"/>
    <property type="match status" value="1"/>
</dbReference>
<evidence type="ECO:0000256" key="9">
    <source>
        <dbReference type="ARBA" id="ARBA00030757"/>
    </source>
</evidence>
<evidence type="ECO:0000256" key="11">
    <source>
        <dbReference type="ARBA" id="ARBA00031350"/>
    </source>
</evidence>
<feature type="compositionally biased region" description="Low complexity" evidence="12">
    <location>
        <begin position="107"/>
        <end position="142"/>
    </location>
</feature>
<reference evidence="13 14" key="1">
    <citation type="submission" date="2013-07" db="EMBL/GenBank/DDBJ databases">
        <authorList>
            <consortium name="DOE Joint Genome Institute"/>
            <person name="Reeve W."/>
            <person name="Huntemann M."/>
            <person name="Han J."/>
            <person name="Chen A."/>
            <person name="Kyrpides N."/>
            <person name="Mavromatis K."/>
            <person name="Markowitz V."/>
            <person name="Palaniappan K."/>
            <person name="Ivanova N."/>
            <person name="Schaumberg A."/>
            <person name="Pati A."/>
            <person name="Liolios K."/>
            <person name="Nordberg H.P."/>
            <person name="Cantor M.N."/>
            <person name="Hua S.X."/>
            <person name="Woyke T."/>
        </authorList>
    </citation>
    <scope>NUCLEOTIDE SEQUENCE [LARGE SCALE GENOMIC DNA]</scope>
    <source>
        <strain evidence="13 14">DSM 43889</strain>
    </source>
</reference>
<dbReference type="EMBL" id="AUBJ02000001">
    <property type="protein sequence ID" value="MCP2331022.1"/>
    <property type="molecule type" value="Genomic_DNA"/>
</dbReference>
<dbReference type="InterPro" id="IPR029063">
    <property type="entry name" value="SAM-dependent_MTases_sf"/>
</dbReference>
<comment type="caution">
    <text evidence="13">The sequence shown here is derived from an EMBL/GenBank/DDBJ whole genome shotgun (WGS) entry which is preliminary data.</text>
</comment>
<name>A0ABT1JEV2_ACTCY</name>
<evidence type="ECO:0000256" key="12">
    <source>
        <dbReference type="SAM" id="MobiDB-lite"/>
    </source>
</evidence>
<evidence type="ECO:0000256" key="3">
    <source>
        <dbReference type="ARBA" id="ARBA00011890"/>
    </source>
</evidence>
<dbReference type="PANTHER" id="PTHR11579">
    <property type="entry name" value="PROTEIN-L-ISOASPARTATE O-METHYLTRANSFERASE"/>
    <property type="match status" value="1"/>
</dbReference>
<evidence type="ECO:0000256" key="8">
    <source>
        <dbReference type="ARBA" id="ARBA00022691"/>
    </source>
</evidence>
<keyword evidence="5" id="KW-0963">Cytoplasm</keyword>
<keyword evidence="6" id="KW-0489">Methyltransferase</keyword>
<keyword evidence="7" id="KW-0808">Transferase</keyword>
<evidence type="ECO:0000313" key="14">
    <source>
        <dbReference type="Proteomes" id="UP000791080"/>
    </source>
</evidence>
<proteinExistence type="inferred from homology"/>
<feature type="region of interest" description="Disordered" evidence="12">
    <location>
        <begin position="87"/>
        <end position="142"/>
    </location>
</feature>
<sequence length="142" mass="15019">MTNATSTCPEDLREQMINHIRTAGHLPSERIEQAFRAVPRHRFVPDASVEEAYANKAITIKPGKDRPASCISVPTVVAMMLGQLDPRPGEHVLEIGAEPDTTPPSSPNSSDRPAASPPSTSTPTSPTTPAALWPTPATTGCG</sequence>
<evidence type="ECO:0000256" key="5">
    <source>
        <dbReference type="ARBA" id="ARBA00022490"/>
    </source>
</evidence>
<comment type="similarity">
    <text evidence="2">Belongs to the methyltransferase superfamily. L-isoaspartyl/D-aspartyl protein methyltransferase family.</text>
</comment>
<evidence type="ECO:0000256" key="1">
    <source>
        <dbReference type="ARBA" id="ARBA00004496"/>
    </source>
</evidence>
<evidence type="ECO:0000256" key="2">
    <source>
        <dbReference type="ARBA" id="ARBA00005369"/>
    </source>
</evidence>
<keyword evidence="8" id="KW-0949">S-adenosyl-L-methionine</keyword>
<dbReference type="InterPro" id="IPR000682">
    <property type="entry name" value="PCMT"/>
</dbReference>
<dbReference type="Proteomes" id="UP000791080">
    <property type="component" value="Unassembled WGS sequence"/>
</dbReference>
<gene>
    <name evidence="13" type="ORF">G443_001292</name>
</gene>
<dbReference type="SUPFAM" id="SSF53335">
    <property type="entry name" value="S-adenosyl-L-methionine-dependent methyltransferases"/>
    <property type="match status" value="1"/>
</dbReference>
<dbReference type="Pfam" id="PF01135">
    <property type="entry name" value="PCMT"/>
    <property type="match status" value="1"/>
</dbReference>
<evidence type="ECO:0000256" key="7">
    <source>
        <dbReference type="ARBA" id="ARBA00022679"/>
    </source>
</evidence>
<protein>
    <recommendedName>
        <fullName evidence="4">Protein-L-isoaspartate O-methyltransferase</fullName>
        <ecNumber evidence="3">2.1.1.77</ecNumber>
    </recommendedName>
    <alternativeName>
        <fullName evidence="11">L-isoaspartyl protein carboxyl methyltransferase</fullName>
    </alternativeName>
    <alternativeName>
        <fullName evidence="9">Protein L-isoaspartyl methyltransferase</fullName>
    </alternativeName>
    <alternativeName>
        <fullName evidence="10">Protein-beta-aspartate methyltransferase</fullName>
    </alternativeName>
</protein>
<keyword evidence="14" id="KW-1185">Reference proteome</keyword>